<reference evidence="1" key="1">
    <citation type="submission" date="2023-10" db="EMBL/GenBank/DDBJ databases">
        <title>Genome assemblies of two species of porcelain crab, Petrolisthes cinctipes and Petrolisthes manimaculis (Anomura: Porcellanidae).</title>
        <authorList>
            <person name="Angst P."/>
        </authorList>
    </citation>
    <scope>NUCLEOTIDE SEQUENCE</scope>
    <source>
        <strain evidence="1">PB745_01</strain>
        <tissue evidence="1">Gill</tissue>
    </source>
</reference>
<comment type="caution">
    <text evidence="1">The sequence shown here is derived from an EMBL/GenBank/DDBJ whole genome shotgun (WGS) entry which is preliminary data.</text>
</comment>
<dbReference type="Proteomes" id="UP001286313">
    <property type="component" value="Unassembled WGS sequence"/>
</dbReference>
<organism evidence="1 2">
    <name type="scientific">Petrolisthes cinctipes</name>
    <name type="common">Flat porcelain crab</name>
    <dbReference type="NCBI Taxonomy" id="88211"/>
    <lineage>
        <taxon>Eukaryota</taxon>
        <taxon>Metazoa</taxon>
        <taxon>Ecdysozoa</taxon>
        <taxon>Arthropoda</taxon>
        <taxon>Crustacea</taxon>
        <taxon>Multicrustacea</taxon>
        <taxon>Malacostraca</taxon>
        <taxon>Eumalacostraca</taxon>
        <taxon>Eucarida</taxon>
        <taxon>Decapoda</taxon>
        <taxon>Pleocyemata</taxon>
        <taxon>Anomura</taxon>
        <taxon>Galatheoidea</taxon>
        <taxon>Porcellanidae</taxon>
        <taxon>Petrolisthes</taxon>
    </lineage>
</organism>
<protein>
    <submittedName>
        <fullName evidence="1">Uncharacterized protein</fullName>
    </submittedName>
</protein>
<accession>A0AAE1GBF4</accession>
<dbReference type="EMBL" id="JAWQEG010000481">
    <property type="protein sequence ID" value="KAK3889512.1"/>
    <property type="molecule type" value="Genomic_DNA"/>
</dbReference>
<dbReference type="AlphaFoldDB" id="A0AAE1GBF4"/>
<proteinExistence type="predicted"/>
<evidence type="ECO:0000313" key="2">
    <source>
        <dbReference type="Proteomes" id="UP001286313"/>
    </source>
</evidence>
<keyword evidence="2" id="KW-1185">Reference proteome</keyword>
<name>A0AAE1GBF4_PETCI</name>
<evidence type="ECO:0000313" key="1">
    <source>
        <dbReference type="EMBL" id="KAK3889512.1"/>
    </source>
</evidence>
<gene>
    <name evidence="1" type="ORF">Pcinc_006484</name>
</gene>
<sequence length="142" mass="16449">MLHSAALNTIPKTSGHFPKRPVPWWSPVCTTAVWEKRAAFSRLRHNRGDPTLLEDFRWARARTRRVLKEARCASWKAYVFSINTKTPLKCSVKFVRWRGNFLLALHLYLRIWLEGVFPSGWKAAIILPFPKLGKDSSVALNY</sequence>